<accession>A0A084E299</accession>
<dbReference type="InterPro" id="IPR019587">
    <property type="entry name" value="Polyketide_cyclase/dehydratase"/>
</dbReference>
<comment type="caution">
    <text evidence="1">The sequence shown here is derived from an EMBL/GenBank/DDBJ whole genome shotgun (WGS) entry which is preliminary data.</text>
</comment>
<dbReference type="STRING" id="13690.AX777_24135"/>
<dbReference type="Proteomes" id="UP000028534">
    <property type="component" value="Unassembled WGS sequence"/>
</dbReference>
<protein>
    <recommendedName>
        <fullName evidence="3">SRPBCC domain-containing protein</fullName>
    </recommendedName>
</protein>
<sequence length="164" mass="18666">MREETIFSPQISRLRAWTLLADLNRYEAWHPHYCFGAGVVELGNKIDMTWTLMGKQASLEARIVANDKPDIIRWRAATLPLFSIEEGYEIYEDETGLHVRHSFECKGILGLLARPLATGLRRQMRTQDASFMAAVKRTIRAVSPANRHKRRSLSVIKGRGKSDG</sequence>
<evidence type="ECO:0000313" key="1">
    <source>
        <dbReference type="EMBL" id="KEZ12091.1"/>
    </source>
</evidence>
<name>A0A084E299_SPHYA</name>
<gene>
    <name evidence="1" type="ORF">CP98_05191</name>
</gene>
<evidence type="ECO:0000313" key="2">
    <source>
        <dbReference type="Proteomes" id="UP000028534"/>
    </source>
</evidence>
<dbReference type="Pfam" id="PF10604">
    <property type="entry name" value="Polyketide_cyc2"/>
    <property type="match status" value="1"/>
</dbReference>
<dbReference type="Gene3D" id="3.30.530.20">
    <property type="match status" value="1"/>
</dbReference>
<dbReference type="EMBL" id="JGVR01000073">
    <property type="protein sequence ID" value="KEZ12091.1"/>
    <property type="molecule type" value="Genomic_DNA"/>
</dbReference>
<dbReference type="PATRIC" id="fig|13690.10.peg.5375"/>
<dbReference type="AlphaFoldDB" id="A0A084E299"/>
<dbReference type="RefSeq" id="WP_010338227.1">
    <property type="nucleotide sequence ID" value="NZ_JGVR01000073.1"/>
</dbReference>
<dbReference type="InterPro" id="IPR023393">
    <property type="entry name" value="START-like_dom_sf"/>
</dbReference>
<reference evidence="1 2" key="1">
    <citation type="submission" date="2014-03" db="EMBL/GenBank/DDBJ databases">
        <title>Genome sequence of Sphingobium yanoikuyae B1.</title>
        <authorList>
            <person name="Gan H.M."/>
            <person name="Gan H.Y."/>
            <person name="Savka M.A."/>
        </authorList>
    </citation>
    <scope>NUCLEOTIDE SEQUENCE [LARGE SCALE GENOMIC DNA]</scope>
    <source>
        <strain evidence="1 2">B1</strain>
    </source>
</reference>
<proteinExistence type="predicted"/>
<organism evidence="1 2">
    <name type="scientific">Sphingobium yanoikuyae</name>
    <name type="common">Sphingomonas yanoikuyae</name>
    <dbReference type="NCBI Taxonomy" id="13690"/>
    <lineage>
        <taxon>Bacteria</taxon>
        <taxon>Pseudomonadati</taxon>
        <taxon>Pseudomonadota</taxon>
        <taxon>Alphaproteobacteria</taxon>
        <taxon>Sphingomonadales</taxon>
        <taxon>Sphingomonadaceae</taxon>
        <taxon>Sphingobium</taxon>
    </lineage>
</organism>
<dbReference type="SUPFAM" id="SSF55961">
    <property type="entry name" value="Bet v1-like"/>
    <property type="match status" value="1"/>
</dbReference>
<evidence type="ECO:0008006" key="3">
    <source>
        <dbReference type="Google" id="ProtNLM"/>
    </source>
</evidence>